<accession>A0A7I8DMH7</accession>
<dbReference type="EMBL" id="AP023368">
    <property type="protein sequence ID" value="BCJ99579.1"/>
    <property type="molecule type" value="Genomic_DNA"/>
</dbReference>
<keyword evidence="2" id="KW-1185">Reference proteome</keyword>
<name>A0A7I8DMH7_9FIRM</name>
<dbReference type="Proteomes" id="UP000515703">
    <property type="component" value="Chromosome"/>
</dbReference>
<evidence type="ECO:0000313" key="2">
    <source>
        <dbReference type="Proteomes" id="UP000515703"/>
    </source>
</evidence>
<reference evidence="1 2" key="2">
    <citation type="submission" date="2020-08" db="EMBL/GenBank/DDBJ databases">
        <authorList>
            <person name="Ueki A."/>
            <person name="Tonouchi A."/>
        </authorList>
    </citation>
    <scope>NUCLEOTIDE SEQUENCE [LARGE SCALE GENOMIC DNA]</scope>
    <source>
        <strain evidence="1 2">CTTW</strain>
    </source>
</reference>
<evidence type="ECO:0000313" key="1">
    <source>
        <dbReference type="EMBL" id="BCJ99579.1"/>
    </source>
</evidence>
<dbReference type="AlphaFoldDB" id="A0A7I8DMH7"/>
<dbReference type="KEGG" id="acht:bsdcttw_26200"/>
<reference evidence="1 2" key="1">
    <citation type="submission" date="2020-08" db="EMBL/GenBank/DDBJ databases">
        <title>Draft genome sequencing of an Anaerocolumna strain isolated from anoxic soil subjected to BSD treatment.</title>
        <authorList>
            <person name="Uek A."/>
            <person name="Tonouchi A."/>
        </authorList>
    </citation>
    <scope>NUCLEOTIDE SEQUENCE [LARGE SCALE GENOMIC DNA]</scope>
    <source>
        <strain evidence="1 2">CTTW</strain>
    </source>
</reference>
<proteinExistence type="predicted"/>
<sequence length="57" mass="6747">MAAIAQFRGIKFAQLLYSGDILLDLSDYNDRNWFRNLTVREKLFYLTLESAINIYQI</sequence>
<organism evidence="1 2">
    <name type="scientific">Anaerocolumna chitinilytica</name>
    <dbReference type="NCBI Taxonomy" id="1727145"/>
    <lineage>
        <taxon>Bacteria</taxon>
        <taxon>Bacillati</taxon>
        <taxon>Bacillota</taxon>
        <taxon>Clostridia</taxon>
        <taxon>Lachnospirales</taxon>
        <taxon>Lachnospiraceae</taxon>
        <taxon>Anaerocolumna</taxon>
    </lineage>
</organism>
<gene>
    <name evidence="1" type="ORF">bsdcttw_26200</name>
</gene>
<protein>
    <submittedName>
        <fullName evidence="1">Uncharacterized protein</fullName>
    </submittedName>
</protein>